<dbReference type="Gene3D" id="3.30.200.20">
    <property type="entry name" value="Phosphorylase Kinase, domain 1"/>
    <property type="match status" value="1"/>
</dbReference>
<dbReference type="AlphaFoldDB" id="G1QFG3"/>
<dbReference type="EMBL" id="AAPE02000335">
    <property type="status" value="NOT_ANNOTATED_CDS"/>
    <property type="molecule type" value="Genomic_DNA"/>
</dbReference>
<keyword evidence="2" id="KW-0067">ATP-binding</keyword>
<organism evidence="4 5">
    <name type="scientific">Myotis lucifugus</name>
    <name type="common">Little brown bat</name>
    <dbReference type="NCBI Taxonomy" id="59463"/>
    <lineage>
        <taxon>Eukaryota</taxon>
        <taxon>Metazoa</taxon>
        <taxon>Chordata</taxon>
        <taxon>Craniata</taxon>
        <taxon>Vertebrata</taxon>
        <taxon>Euteleostomi</taxon>
        <taxon>Mammalia</taxon>
        <taxon>Eutheria</taxon>
        <taxon>Laurasiatheria</taxon>
        <taxon>Chiroptera</taxon>
        <taxon>Yangochiroptera</taxon>
        <taxon>Vespertilionidae</taxon>
        <taxon>Myotis</taxon>
    </lineage>
</organism>
<reference evidence="4" key="3">
    <citation type="submission" date="2025-09" db="UniProtKB">
        <authorList>
            <consortium name="Ensembl"/>
        </authorList>
    </citation>
    <scope>IDENTIFICATION</scope>
</reference>
<dbReference type="GO" id="GO:0004672">
    <property type="term" value="F:protein kinase activity"/>
    <property type="evidence" value="ECO:0007669"/>
    <property type="project" value="InterPro"/>
</dbReference>
<evidence type="ECO:0000256" key="2">
    <source>
        <dbReference type="ARBA" id="ARBA00022840"/>
    </source>
</evidence>
<sequence>GILKDKTAVAVKTCKEDLPQELKIKFLQEAKILKQYDHPNIVKLIGVCTQRQ</sequence>
<dbReference type="eggNOG" id="KOG0194">
    <property type="taxonomic scope" value="Eukaryota"/>
</dbReference>
<keyword evidence="1" id="KW-0547">Nucleotide-binding</keyword>
<name>G1QFG3_MYOLU</name>
<dbReference type="InterPro" id="IPR050198">
    <property type="entry name" value="Non-receptor_tyrosine_kinases"/>
</dbReference>
<dbReference type="SUPFAM" id="SSF56112">
    <property type="entry name" value="Protein kinase-like (PK-like)"/>
    <property type="match status" value="1"/>
</dbReference>
<evidence type="ECO:0000313" key="4">
    <source>
        <dbReference type="Ensembl" id="ENSMLUP00000022446.1"/>
    </source>
</evidence>
<evidence type="ECO:0000256" key="1">
    <source>
        <dbReference type="ARBA" id="ARBA00022741"/>
    </source>
</evidence>
<dbReference type="Pfam" id="PF07714">
    <property type="entry name" value="PK_Tyr_Ser-Thr"/>
    <property type="match status" value="1"/>
</dbReference>
<dbReference type="GeneTree" id="ENSGT00940000154997"/>
<accession>G1QFG3</accession>
<evidence type="ECO:0000313" key="5">
    <source>
        <dbReference type="Proteomes" id="UP000001074"/>
    </source>
</evidence>
<dbReference type="InterPro" id="IPR001245">
    <property type="entry name" value="Ser-Thr/Tyr_kinase_cat_dom"/>
</dbReference>
<dbReference type="STRING" id="59463.ENSMLUP00000022446"/>
<keyword evidence="5" id="KW-1185">Reference proteome</keyword>
<dbReference type="GO" id="GO:0005524">
    <property type="term" value="F:ATP binding"/>
    <property type="evidence" value="ECO:0007669"/>
    <property type="project" value="UniProtKB-KW"/>
</dbReference>
<dbReference type="InterPro" id="IPR011009">
    <property type="entry name" value="Kinase-like_dom_sf"/>
</dbReference>
<reference evidence="4 5" key="1">
    <citation type="journal article" date="2011" name="Nature">
        <title>A high-resolution map of human evolutionary constraint using 29 mammals.</title>
        <authorList>
            <person name="Lindblad-Toh K."/>
            <person name="Garber M."/>
            <person name="Zuk O."/>
            <person name="Lin M.F."/>
            <person name="Parker B.J."/>
            <person name="Washietl S."/>
            <person name="Kheradpour P."/>
            <person name="Ernst J."/>
            <person name="Jordan G."/>
            <person name="Mauceli E."/>
            <person name="Ward L.D."/>
            <person name="Lowe C.B."/>
            <person name="Holloway A.K."/>
            <person name="Clamp M."/>
            <person name="Gnerre S."/>
            <person name="Alfoldi J."/>
            <person name="Beal K."/>
            <person name="Chang J."/>
            <person name="Clawson H."/>
            <person name="Cuff J."/>
            <person name="Di Palma F."/>
            <person name="Fitzgerald S."/>
            <person name="Flicek P."/>
            <person name="Guttman M."/>
            <person name="Hubisz M.J."/>
            <person name="Jaffe D.B."/>
            <person name="Jungreis I."/>
            <person name="Kent W.J."/>
            <person name="Kostka D."/>
            <person name="Lara M."/>
            <person name="Martins A.L."/>
            <person name="Massingham T."/>
            <person name="Moltke I."/>
            <person name="Raney B.J."/>
            <person name="Rasmussen M.D."/>
            <person name="Robinson J."/>
            <person name="Stark A."/>
            <person name="Vilella A.J."/>
            <person name="Wen J."/>
            <person name="Xie X."/>
            <person name="Zody M.C."/>
            <person name="Baldwin J."/>
            <person name="Bloom T."/>
            <person name="Chin C.W."/>
            <person name="Heiman D."/>
            <person name="Nicol R."/>
            <person name="Nusbaum C."/>
            <person name="Young S."/>
            <person name="Wilkinson J."/>
            <person name="Worley K.C."/>
            <person name="Kovar C.L."/>
            <person name="Muzny D.M."/>
            <person name="Gibbs R.A."/>
            <person name="Cree A."/>
            <person name="Dihn H.H."/>
            <person name="Fowler G."/>
            <person name="Jhangiani S."/>
            <person name="Joshi V."/>
            <person name="Lee S."/>
            <person name="Lewis L.R."/>
            <person name="Nazareth L.V."/>
            <person name="Okwuonu G."/>
            <person name="Santibanez J."/>
            <person name="Warren W.C."/>
            <person name="Mardis E.R."/>
            <person name="Weinstock G.M."/>
            <person name="Wilson R.K."/>
            <person name="Delehaunty K."/>
            <person name="Dooling D."/>
            <person name="Fronik C."/>
            <person name="Fulton L."/>
            <person name="Fulton B."/>
            <person name="Graves T."/>
            <person name="Minx P."/>
            <person name="Sodergren E."/>
            <person name="Birney E."/>
            <person name="Margulies E.H."/>
            <person name="Herrero J."/>
            <person name="Green E.D."/>
            <person name="Haussler D."/>
            <person name="Siepel A."/>
            <person name="Goldman N."/>
            <person name="Pollard K.S."/>
            <person name="Pedersen J.S."/>
            <person name="Lander E.S."/>
            <person name="Kellis M."/>
        </authorList>
    </citation>
    <scope>NUCLEOTIDE SEQUENCE [LARGE SCALE GENOMIC DNA]</scope>
</reference>
<protein>
    <recommendedName>
        <fullName evidence="3">Serine-threonine/tyrosine-protein kinase catalytic domain-containing protein</fullName>
    </recommendedName>
</protein>
<dbReference type="Ensembl" id="ENSMLUT00000029148.1">
    <property type="protein sequence ID" value="ENSMLUP00000022446.1"/>
    <property type="gene ID" value="ENSMLUG00000028567.1"/>
</dbReference>
<dbReference type="Proteomes" id="UP000001074">
    <property type="component" value="Unassembled WGS sequence"/>
</dbReference>
<feature type="domain" description="Serine-threonine/tyrosine-protein kinase catalytic" evidence="3">
    <location>
        <begin position="4"/>
        <end position="51"/>
    </location>
</feature>
<dbReference type="PANTHER" id="PTHR24418">
    <property type="entry name" value="TYROSINE-PROTEIN KINASE"/>
    <property type="match status" value="1"/>
</dbReference>
<evidence type="ECO:0000259" key="3">
    <source>
        <dbReference type="Pfam" id="PF07714"/>
    </source>
</evidence>
<dbReference type="InParanoid" id="G1QFG3"/>
<proteinExistence type="predicted"/>
<dbReference type="HOGENOM" id="CLU_3092749_0_0_1"/>
<reference evidence="4" key="2">
    <citation type="submission" date="2025-08" db="UniProtKB">
        <authorList>
            <consortium name="Ensembl"/>
        </authorList>
    </citation>
    <scope>IDENTIFICATION</scope>
</reference>